<proteinExistence type="predicted"/>
<sequence>MIISSVRSGATSLIAPTMVVLPTPNPPAIRIFTEAASWVFPAAGSESTNAIEYRSQ</sequence>
<comment type="caution">
    <text evidence="1">The sequence shown here is derived from an EMBL/GenBank/DDBJ whole genome shotgun (WGS) entry which is preliminary data.</text>
</comment>
<keyword evidence="2" id="KW-1185">Reference proteome</keyword>
<reference evidence="1 2" key="1">
    <citation type="submission" date="2019-10" db="EMBL/GenBank/DDBJ databases">
        <title>Nocardia macrotermitis sp. nov. and Nocardia aurantia sp. nov., isolated from the gut of fungus growing-termite Macrotermes natalensis.</title>
        <authorList>
            <person name="Benndorf R."/>
            <person name="Schwitalla J."/>
            <person name="Martin K."/>
            <person name="De Beer W."/>
            <person name="Kaster A.-K."/>
            <person name="Vollmers J."/>
            <person name="Poulsen M."/>
            <person name="Beemelmanns C."/>
        </authorList>
    </citation>
    <scope>NUCLEOTIDE SEQUENCE [LARGE SCALE GENOMIC DNA]</scope>
    <source>
        <strain evidence="1 2">RB56</strain>
    </source>
</reference>
<evidence type="ECO:0000313" key="1">
    <source>
        <dbReference type="EMBL" id="MQY32055.1"/>
    </source>
</evidence>
<gene>
    <name evidence="1" type="ORF">NRB56_76720</name>
</gene>
<protein>
    <submittedName>
        <fullName evidence="1">Uncharacterized protein</fullName>
    </submittedName>
</protein>
<dbReference type="EMBL" id="WEGI01000058">
    <property type="protein sequence ID" value="MQY32055.1"/>
    <property type="molecule type" value="Genomic_DNA"/>
</dbReference>
<evidence type="ECO:0000313" key="2">
    <source>
        <dbReference type="Proteomes" id="UP000431401"/>
    </source>
</evidence>
<accession>A0A7K0E213</accession>
<dbReference type="AlphaFoldDB" id="A0A7K0E213"/>
<organism evidence="1 2">
    <name type="scientific">Nocardia aurantia</name>
    <dbReference type="NCBI Taxonomy" id="2585199"/>
    <lineage>
        <taxon>Bacteria</taxon>
        <taxon>Bacillati</taxon>
        <taxon>Actinomycetota</taxon>
        <taxon>Actinomycetes</taxon>
        <taxon>Mycobacteriales</taxon>
        <taxon>Nocardiaceae</taxon>
        <taxon>Nocardia</taxon>
    </lineage>
</organism>
<dbReference type="Proteomes" id="UP000431401">
    <property type="component" value="Unassembled WGS sequence"/>
</dbReference>
<name>A0A7K0E213_9NOCA</name>